<accession>A0A4V6RHE4</accession>
<feature type="compositionally biased region" description="Pro residues" evidence="1">
    <location>
        <begin position="132"/>
        <end position="142"/>
    </location>
</feature>
<gene>
    <name evidence="2" type="ORF">EX30DRAFT_53332</name>
</gene>
<protein>
    <submittedName>
        <fullName evidence="2">Uncharacterized protein</fullName>
    </submittedName>
</protein>
<dbReference type="Proteomes" id="UP000298138">
    <property type="component" value="Unassembled WGS sequence"/>
</dbReference>
<evidence type="ECO:0000313" key="3">
    <source>
        <dbReference type="Proteomes" id="UP000298138"/>
    </source>
</evidence>
<feature type="region of interest" description="Disordered" evidence="1">
    <location>
        <begin position="121"/>
        <end position="172"/>
    </location>
</feature>
<dbReference type="STRING" id="341454.A0A4V6RHE4"/>
<feature type="region of interest" description="Disordered" evidence="1">
    <location>
        <begin position="30"/>
        <end position="81"/>
    </location>
</feature>
<evidence type="ECO:0000256" key="1">
    <source>
        <dbReference type="SAM" id="MobiDB-lite"/>
    </source>
</evidence>
<dbReference type="EMBL" id="ML220124">
    <property type="protein sequence ID" value="TGZ80535.1"/>
    <property type="molecule type" value="Genomic_DNA"/>
</dbReference>
<proteinExistence type="predicted"/>
<dbReference type="AlphaFoldDB" id="A0A4V6RHE4"/>
<feature type="compositionally biased region" description="Pro residues" evidence="1">
    <location>
        <begin position="157"/>
        <end position="170"/>
    </location>
</feature>
<sequence length="226" mass="25033">MRTSPRYYYSQTGPKHAALWGWRVRPRYRQTGPPAFVDRNHHGPDEQEQHLPVNPPRQRQQERNSSSKAFSIPHHIPLPQSITTAPPLLAALSSRPPHRHHRRLPSLACFPATFPPSLPPLSTVSSISAKPPGSPPGSPPTDPADDRCLQPATCPSQFPPIPRPPSPLQRPIPSGSLLIAPLIVSRSPFKFRRLCWQLYSPLTETSCTASGERTIVKATSLKGHPR</sequence>
<name>A0A4V6RHE4_9PEZI</name>
<reference evidence="2 3" key="1">
    <citation type="submission" date="2019-04" db="EMBL/GenBank/DDBJ databases">
        <title>Comparative genomics and transcriptomics to analyze fruiting body development in filamentous ascomycetes.</title>
        <authorList>
            <consortium name="DOE Joint Genome Institute"/>
            <person name="Lutkenhaus R."/>
            <person name="Traeger S."/>
            <person name="Breuer J."/>
            <person name="Kuo A."/>
            <person name="Lipzen A."/>
            <person name="Pangilinan J."/>
            <person name="Dilworth D."/>
            <person name="Sandor L."/>
            <person name="Poggeler S."/>
            <person name="Barry K."/>
            <person name="Grigoriev I.V."/>
            <person name="Nowrousian M."/>
        </authorList>
    </citation>
    <scope>NUCLEOTIDE SEQUENCE [LARGE SCALE GENOMIC DNA]</scope>
    <source>
        <strain evidence="2 3">CBS 389.68</strain>
    </source>
</reference>
<dbReference type="InParanoid" id="A0A4V6RHE4"/>
<feature type="compositionally biased region" description="Basic and acidic residues" evidence="1">
    <location>
        <begin position="38"/>
        <end position="49"/>
    </location>
</feature>
<evidence type="ECO:0000313" key="2">
    <source>
        <dbReference type="EMBL" id="TGZ80535.1"/>
    </source>
</evidence>
<organism evidence="2 3">
    <name type="scientific">Ascodesmis nigricans</name>
    <dbReference type="NCBI Taxonomy" id="341454"/>
    <lineage>
        <taxon>Eukaryota</taxon>
        <taxon>Fungi</taxon>
        <taxon>Dikarya</taxon>
        <taxon>Ascomycota</taxon>
        <taxon>Pezizomycotina</taxon>
        <taxon>Pezizomycetes</taxon>
        <taxon>Pezizales</taxon>
        <taxon>Ascodesmidaceae</taxon>
        <taxon>Ascodesmis</taxon>
    </lineage>
</organism>
<keyword evidence="3" id="KW-1185">Reference proteome</keyword>